<evidence type="ECO:0000313" key="2">
    <source>
        <dbReference type="EMBL" id="KAB3536968.1"/>
    </source>
</evidence>
<organism evidence="2 3">
    <name type="scientific">Alkaliphilus pronyensis</name>
    <dbReference type="NCBI Taxonomy" id="1482732"/>
    <lineage>
        <taxon>Bacteria</taxon>
        <taxon>Bacillati</taxon>
        <taxon>Bacillota</taxon>
        <taxon>Clostridia</taxon>
        <taxon>Peptostreptococcales</taxon>
        <taxon>Natronincolaceae</taxon>
        <taxon>Alkaliphilus</taxon>
    </lineage>
</organism>
<dbReference type="PRINTS" id="PR00127">
    <property type="entry name" value="CLPPROTEASEP"/>
</dbReference>
<dbReference type="GO" id="GO:0004176">
    <property type="term" value="F:ATP-dependent peptidase activity"/>
    <property type="evidence" value="ECO:0007669"/>
    <property type="project" value="InterPro"/>
</dbReference>
<keyword evidence="3" id="KW-1185">Reference proteome</keyword>
<dbReference type="OrthoDB" id="1705851at2"/>
<dbReference type="AlphaFoldDB" id="A0A6I0FF09"/>
<dbReference type="EMBL" id="WBZC01000011">
    <property type="protein sequence ID" value="KAB3536968.1"/>
    <property type="molecule type" value="Genomic_DNA"/>
</dbReference>
<dbReference type="GO" id="GO:0004252">
    <property type="term" value="F:serine-type endopeptidase activity"/>
    <property type="evidence" value="ECO:0007669"/>
    <property type="project" value="InterPro"/>
</dbReference>
<evidence type="ECO:0000256" key="1">
    <source>
        <dbReference type="ARBA" id="ARBA00007039"/>
    </source>
</evidence>
<comment type="caution">
    <text evidence="2">The sequence shown here is derived from an EMBL/GenBank/DDBJ whole genome shotgun (WGS) entry which is preliminary data.</text>
</comment>
<dbReference type="Gene3D" id="3.90.226.10">
    <property type="entry name" value="2-enoyl-CoA Hydratase, Chain A, domain 1"/>
    <property type="match status" value="1"/>
</dbReference>
<name>A0A6I0FF09_9FIRM</name>
<reference evidence="2 3" key="1">
    <citation type="submission" date="2019-10" db="EMBL/GenBank/DDBJ databases">
        <title>Alkaliphilus serpentinus sp. nov. and Alkaliphilus pronyensis sp. nov., two novel anaerobic alkaliphilic species isolated from the serpentinized-hosted hydrothermal field of the Prony Bay (New Caledonia).</title>
        <authorList>
            <person name="Postec A."/>
        </authorList>
    </citation>
    <scope>NUCLEOTIDE SEQUENCE [LARGE SCALE GENOMIC DNA]</scope>
    <source>
        <strain evidence="2 3">LacV</strain>
    </source>
</reference>
<dbReference type="InterPro" id="IPR029045">
    <property type="entry name" value="ClpP/crotonase-like_dom_sf"/>
</dbReference>
<evidence type="ECO:0008006" key="4">
    <source>
        <dbReference type="Google" id="ProtNLM"/>
    </source>
</evidence>
<dbReference type="InterPro" id="IPR023562">
    <property type="entry name" value="ClpP/TepA"/>
</dbReference>
<gene>
    <name evidence="2" type="ORF">F8154_03820</name>
</gene>
<protein>
    <recommendedName>
        <fullName evidence="4">Clp protease</fullName>
    </recommendedName>
</protein>
<dbReference type="GO" id="GO:0006508">
    <property type="term" value="P:proteolysis"/>
    <property type="evidence" value="ECO:0007669"/>
    <property type="project" value="InterPro"/>
</dbReference>
<accession>A0A6I0FF09</accession>
<sequence>MNITALGTNNIPEKEENIHILTIIGHIEGHMVSPPQNKSTKYEHIIPQLVAVEENPKIEGLLVVLNTVGGDVEAGLAISELINSLSKPKVTLVLGGSHSIGVPLATSGDYSFIAPSGTMTIHPIRMNGLVIGVPQTFNYFSKMQDRIIDFVVRTSKVNRKTLIDLMNSTDEFANDIGTILVGKEAVEHNLINEVGGLESSLKKLKELISYRTAAREEQIIKN</sequence>
<dbReference type="Pfam" id="PF00574">
    <property type="entry name" value="CLP_protease"/>
    <property type="match status" value="1"/>
</dbReference>
<proteinExistence type="inferred from homology"/>
<dbReference type="Proteomes" id="UP000432715">
    <property type="component" value="Unassembled WGS sequence"/>
</dbReference>
<evidence type="ECO:0000313" key="3">
    <source>
        <dbReference type="Proteomes" id="UP000432715"/>
    </source>
</evidence>
<dbReference type="InterPro" id="IPR001907">
    <property type="entry name" value="ClpP"/>
</dbReference>
<comment type="similarity">
    <text evidence="1">Belongs to the peptidase S14 family.</text>
</comment>
<dbReference type="SUPFAM" id="SSF52096">
    <property type="entry name" value="ClpP/crotonase"/>
    <property type="match status" value="1"/>
</dbReference>